<comment type="caution">
    <text evidence="3">The sequence shown here is derived from an EMBL/GenBank/DDBJ whole genome shotgun (WGS) entry which is preliminary data.</text>
</comment>
<keyword evidence="2" id="KW-0732">Signal</keyword>
<keyword evidence="4" id="KW-1185">Reference proteome</keyword>
<proteinExistence type="predicted"/>
<reference evidence="3 4" key="1">
    <citation type="submission" date="2020-04" db="EMBL/GenBank/DDBJ databases">
        <title>Perkinsus chesapeaki whole genome sequence.</title>
        <authorList>
            <person name="Bogema D.R."/>
        </authorList>
    </citation>
    <scope>NUCLEOTIDE SEQUENCE [LARGE SCALE GENOMIC DNA]</scope>
    <source>
        <strain evidence="3">ATCC PRA-425</strain>
    </source>
</reference>
<feature type="chain" id="PRO_5029838619" evidence="2">
    <location>
        <begin position="21"/>
        <end position="158"/>
    </location>
</feature>
<evidence type="ECO:0000256" key="1">
    <source>
        <dbReference type="SAM" id="Phobius"/>
    </source>
</evidence>
<keyword evidence="1" id="KW-1133">Transmembrane helix</keyword>
<protein>
    <submittedName>
        <fullName evidence="3">Uncharacterized protein</fullName>
    </submittedName>
</protein>
<dbReference type="Proteomes" id="UP000591131">
    <property type="component" value="Unassembled WGS sequence"/>
</dbReference>
<accession>A0A7J6N2K4</accession>
<feature type="transmembrane region" description="Helical" evidence="1">
    <location>
        <begin position="103"/>
        <end position="124"/>
    </location>
</feature>
<keyword evidence="1" id="KW-0472">Membrane</keyword>
<keyword evidence="1" id="KW-0812">Transmembrane</keyword>
<feature type="signal peptide" evidence="2">
    <location>
        <begin position="1"/>
        <end position="20"/>
    </location>
</feature>
<sequence>MMRQTFIYIVTMMICLPSVAHEDRELFDFSQIEGNFDLYLSETSTSTASPVETGTTWRPGLFEGITLDPVFGTAVGPTTQVEVEDRLQTSQATIPSPEDHGPLLVVIIILLVILVASSWVQFYLGLRMRRNHEGTEPAFDATVGKLSAGTSETSNDKV</sequence>
<gene>
    <name evidence="3" type="ORF">FOL47_005382</name>
</gene>
<name>A0A7J6N2K4_PERCH</name>
<evidence type="ECO:0000313" key="3">
    <source>
        <dbReference type="EMBL" id="KAF4678103.1"/>
    </source>
</evidence>
<dbReference type="EMBL" id="JAAPAO010000003">
    <property type="protein sequence ID" value="KAF4678103.1"/>
    <property type="molecule type" value="Genomic_DNA"/>
</dbReference>
<evidence type="ECO:0000313" key="4">
    <source>
        <dbReference type="Proteomes" id="UP000591131"/>
    </source>
</evidence>
<evidence type="ECO:0000256" key="2">
    <source>
        <dbReference type="SAM" id="SignalP"/>
    </source>
</evidence>
<organism evidence="3 4">
    <name type="scientific">Perkinsus chesapeaki</name>
    <name type="common">Clam parasite</name>
    <name type="synonym">Perkinsus andrewsi</name>
    <dbReference type="NCBI Taxonomy" id="330153"/>
    <lineage>
        <taxon>Eukaryota</taxon>
        <taxon>Sar</taxon>
        <taxon>Alveolata</taxon>
        <taxon>Perkinsozoa</taxon>
        <taxon>Perkinsea</taxon>
        <taxon>Perkinsida</taxon>
        <taxon>Perkinsidae</taxon>
        <taxon>Perkinsus</taxon>
    </lineage>
</organism>
<dbReference type="AlphaFoldDB" id="A0A7J6N2K4"/>